<keyword evidence="2" id="KW-1185">Reference proteome</keyword>
<gene>
    <name evidence="1" type="ORF">Fuma_04210</name>
</gene>
<dbReference type="Proteomes" id="UP000187735">
    <property type="component" value="Chromosome"/>
</dbReference>
<dbReference type="STRING" id="1891926.Fuma_04210"/>
<sequence length="78" mass="8587" precursor="true">MNHPLPQFIVGGGERAKQVRGRAERRFEACCLHEPPPGRCFATSDLPGDTLGEVVTSTHKCGRHCGPDRPLNRKANHD</sequence>
<reference evidence="1 2" key="1">
    <citation type="journal article" date="2016" name="Front. Microbiol.">
        <title>Fuerstia marisgermanicae gen. nov., sp. nov., an Unusual Member of the Phylum Planctomycetes from the German Wadden Sea.</title>
        <authorList>
            <person name="Kohn T."/>
            <person name="Heuer A."/>
            <person name="Jogler M."/>
            <person name="Vollmers J."/>
            <person name="Boedeker C."/>
            <person name="Bunk B."/>
            <person name="Rast P."/>
            <person name="Borchert D."/>
            <person name="Glockner I."/>
            <person name="Freese H.M."/>
            <person name="Klenk H.P."/>
            <person name="Overmann J."/>
            <person name="Kaster A.K."/>
            <person name="Rohde M."/>
            <person name="Wiegand S."/>
            <person name="Jogler C."/>
        </authorList>
    </citation>
    <scope>NUCLEOTIDE SEQUENCE [LARGE SCALE GENOMIC DNA]</scope>
    <source>
        <strain evidence="1 2">NH11</strain>
    </source>
</reference>
<dbReference type="KEGG" id="fmr:Fuma_04210"/>
<evidence type="ECO:0000313" key="1">
    <source>
        <dbReference type="EMBL" id="APZ94578.1"/>
    </source>
</evidence>
<protein>
    <submittedName>
        <fullName evidence="1">Uncharacterized protein</fullName>
    </submittedName>
</protein>
<organism evidence="1 2">
    <name type="scientific">Fuerstiella marisgermanici</name>
    <dbReference type="NCBI Taxonomy" id="1891926"/>
    <lineage>
        <taxon>Bacteria</taxon>
        <taxon>Pseudomonadati</taxon>
        <taxon>Planctomycetota</taxon>
        <taxon>Planctomycetia</taxon>
        <taxon>Planctomycetales</taxon>
        <taxon>Planctomycetaceae</taxon>
        <taxon>Fuerstiella</taxon>
    </lineage>
</organism>
<dbReference type="AlphaFoldDB" id="A0A1P8WKJ5"/>
<dbReference type="EMBL" id="CP017641">
    <property type="protein sequence ID" value="APZ94578.1"/>
    <property type="molecule type" value="Genomic_DNA"/>
</dbReference>
<evidence type="ECO:0000313" key="2">
    <source>
        <dbReference type="Proteomes" id="UP000187735"/>
    </source>
</evidence>
<accession>A0A1P8WKJ5</accession>
<name>A0A1P8WKJ5_9PLAN</name>
<proteinExistence type="predicted"/>